<name>A0A562Q9R4_9BACI</name>
<comment type="caution">
    <text evidence="1">The sequence shown here is derived from an EMBL/GenBank/DDBJ whole genome shotgun (WGS) entry which is preliminary data.</text>
</comment>
<dbReference type="OrthoDB" id="9803764at2"/>
<evidence type="ECO:0000313" key="1">
    <source>
        <dbReference type="EMBL" id="TWI52910.1"/>
    </source>
</evidence>
<protein>
    <submittedName>
        <fullName evidence="1">Cyclohexyl-isocyanide hydratase</fullName>
    </submittedName>
</protein>
<gene>
    <name evidence="1" type="ORF">IQ10_03606</name>
</gene>
<dbReference type="RefSeq" id="WP_144451770.1">
    <property type="nucleotide sequence ID" value="NZ_VLKZ01000016.1"/>
</dbReference>
<organism evidence="1 2">
    <name type="scientific">Halalkalibacter nanhaiisediminis</name>
    <dbReference type="NCBI Taxonomy" id="688079"/>
    <lineage>
        <taxon>Bacteria</taxon>
        <taxon>Bacillati</taxon>
        <taxon>Bacillota</taxon>
        <taxon>Bacilli</taxon>
        <taxon>Bacillales</taxon>
        <taxon>Bacillaceae</taxon>
        <taxon>Halalkalibacter</taxon>
    </lineage>
</organism>
<keyword evidence="2" id="KW-1185">Reference proteome</keyword>
<sequence>MKIAFILFEQVTSLDFVGFYDGVTRLKSMGFIDELSWDLCGYDEQVNDDRGITYKMNTPAT</sequence>
<proteinExistence type="predicted"/>
<dbReference type="EMBL" id="VLKZ01000016">
    <property type="protein sequence ID" value="TWI52910.1"/>
    <property type="molecule type" value="Genomic_DNA"/>
</dbReference>
<evidence type="ECO:0000313" key="2">
    <source>
        <dbReference type="Proteomes" id="UP000315711"/>
    </source>
</evidence>
<accession>A0A562Q9R4</accession>
<reference evidence="1 2" key="1">
    <citation type="journal article" date="2015" name="Stand. Genomic Sci.">
        <title>Genomic Encyclopedia of Bacterial and Archaeal Type Strains, Phase III: the genomes of soil and plant-associated and newly described type strains.</title>
        <authorList>
            <person name="Whitman W.B."/>
            <person name="Woyke T."/>
            <person name="Klenk H.P."/>
            <person name="Zhou Y."/>
            <person name="Lilburn T.G."/>
            <person name="Beck B.J."/>
            <person name="De Vos P."/>
            <person name="Vandamme P."/>
            <person name="Eisen J.A."/>
            <person name="Garrity G."/>
            <person name="Hugenholtz P."/>
            <person name="Kyrpides N.C."/>
        </authorList>
    </citation>
    <scope>NUCLEOTIDE SEQUENCE [LARGE SCALE GENOMIC DNA]</scope>
    <source>
        <strain evidence="1 2">CGMCC 1.10116</strain>
    </source>
</reference>
<dbReference type="Proteomes" id="UP000315711">
    <property type="component" value="Unassembled WGS sequence"/>
</dbReference>
<dbReference type="AlphaFoldDB" id="A0A562Q9R4"/>